<comment type="similarity">
    <text evidence="1 8">Belongs to the succinate/malate CoA ligase beta subunit family.</text>
</comment>
<evidence type="ECO:0000256" key="8">
    <source>
        <dbReference type="HAMAP-Rule" id="MF_00558"/>
    </source>
</evidence>
<dbReference type="InterPro" id="IPR013815">
    <property type="entry name" value="ATP_grasp_subdomain_1"/>
</dbReference>
<evidence type="ECO:0000313" key="11">
    <source>
        <dbReference type="Proteomes" id="UP001139493"/>
    </source>
</evidence>
<comment type="catalytic activity">
    <reaction evidence="8">
        <text>GTP + succinate + CoA = succinyl-CoA + GDP + phosphate</text>
        <dbReference type="Rhea" id="RHEA:22120"/>
        <dbReference type="ChEBI" id="CHEBI:30031"/>
        <dbReference type="ChEBI" id="CHEBI:37565"/>
        <dbReference type="ChEBI" id="CHEBI:43474"/>
        <dbReference type="ChEBI" id="CHEBI:57287"/>
        <dbReference type="ChEBI" id="CHEBI:57292"/>
        <dbReference type="ChEBI" id="CHEBI:58189"/>
    </reaction>
</comment>
<feature type="binding site" evidence="8">
    <location>
        <position position="100"/>
    </location>
    <ligand>
        <name>ATP</name>
        <dbReference type="ChEBI" id="CHEBI:30616"/>
    </ligand>
</feature>
<evidence type="ECO:0000259" key="9">
    <source>
        <dbReference type="PROSITE" id="PS50975"/>
    </source>
</evidence>
<organism evidence="10 11">
    <name type="scientific">Promicromonospora thailandica</name>
    <dbReference type="NCBI Taxonomy" id="765201"/>
    <lineage>
        <taxon>Bacteria</taxon>
        <taxon>Bacillati</taxon>
        <taxon>Actinomycetota</taxon>
        <taxon>Actinomycetes</taxon>
        <taxon>Micrococcales</taxon>
        <taxon>Promicromonosporaceae</taxon>
        <taxon>Promicromonospora</taxon>
    </lineage>
</organism>
<keyword evidence="7 8" id="KW-0460">Magnesium</keyword>
<dbReference type="FunFam" id="3.40.50.261:FF:000007">
    <property type="entry name" value="Succinate--CoA ligase [ADP-forming] subunit beta"/>
    <property type="match status" value="1"/>
</dbReference>
<evidence type="ECO:0000256" key="7">
    <source>
        <dbReference type="ARBA" id="ARBA00022842"/>
    </source>
</evidence>
<dbReference type="NCBIfam" id="NF001913">
    <property type="entry name" value="PRK00696.1"/>
    <property type="match status" value="1"/>
</dbReference>
<dbReference type="InterPro" id="IPR013650">
    <property type="entry name" value="ATP-grasp_succ-CoA_synth-type"/>
</dbReference>
<dbReference type="HAMAP" id="MF_00558">
    <property type="entry name" value="Succ_CoA_beta"/>
    <property type="match status" value="1"/>
</dbReference>
<dbReference type="Pfam" id="PF00549">
    <property type="entry name" value="Ligase_CoA"/>
    <property type="match status" value="1"/>
</dbReference>
<evidence type="ECO:0000256" key="2">
    <source>
        <dbReference type="ARBA" id="ARBA00022532"/>
    </source>
</evidence>
<protein>
    <recommendedName>
        <fullName evidence="8">Succinate--CoA ligase [ADP-forming] subunit beta</fullName>
        <ecNumber evidence="8">6.2.1.5</ecNumber>
    </recommendedName>
    <alternativeName>
        <fullName evidence="8">Succinyl-CoA synthetase subunit beta</fullName>
        <shortName evidence="8">SCS-beta</shortName>
    </alternativeName>
</protein>
<comment type="pathway">
    <text evidence="8">Carbohydrate metabolism; tricarboxylic acid cycle; succinate from succinyl-CoA (ligase route): step 1/1.</text>
</comment>
<dbReference type="AlphaFoldDB" id="A0A9X2JYB1"/>
<comment type="subunit">
    <text evidence="8">Heterotetramer of two alpha and two beta subunits.</text>
</comment>
<dbReference type="GO" id="GO:0004775">
    <property type="term" value="F:succinate-CoA ligase (ADP-forming) activity"/>
    <property type="evidence" value="ECO:0007669"/>
    <property type="project" value="UniProtKB-UniRule"/>
</dbReference>
<dbReference type="GO" id="GO:0042709">
    <property type="term" value="C:succinate-CoA ligase complex"/>
    <property type="evidence" value="ECO:0007669"/>
    <property type="project" value="TreeGrafter"/>
</dbReference>
<dbReference type="InterPro" id="IPR005811">
    <property type="entry name" value="SUCC_ACL_C"/>
</dbReference>
<dbReference type="Proteomes" id="UP001139493">
    <property type="component" value="Unassembled WGS sequence"/>
</dbReference>
<keyword evidence="5 8" id="KW-0547">Nucleotide-binding</keyword>
<dbReference type="FunFam" id="3.30.470.20:FF:000002">
    <property type="entry name" value="Succinate--CoA ligase [ADP-forming] subunit beta"/>
    <property type="match status" value="1"/>
</dbReference>
<evidence type="ECO:0000256" key="3">
    <source>
        <dbReference type="ARBA" id="ARBA00022598"/>
    </source>
</evidence>
<dbReference type="RefSeq" id="WP_253835774.1">
    <property type="nucleotide sequence ID" value="NZ_JAMTCS010000006.1"/>
</dbReference>
<comment type="caution">
    <text evidence="10">The sequence shown here is derived from an EMBL/GenBank/DDBJ whole genome shotgun (WGS) entry which is preliminary data.</text>
</comment>
<feature type="binding site" evidence="8">
    <location>
        <position position="257"/>
    </location>
    <ligand>
        <name>substrate</name>
        <note>ligand shared with subunit alpha</note>
    </ligand>
</feature>
<keyword evidence="2 8" id="KW-0816">Tricarboxylic acid cycle</keyword>
<comment type="caution">
    <text evidence="8">Lacks conserved residue(s) required for the propagation of feature annotation.</text>
</comment>
<dbReference type="Pfam" id="PF08442">
    <property type="entry name" value="ATP-grasp_2"/>
    <property type="match status" value="1"/>
</dbReference>
<dbReference type="InterPro" id="IPR011761">
    <property type="entry name" value="ATP-grasp"/>
</dbReference>
<feature type="binding site" evidence="8">
    <location>
        <begin position="53"/>
        <end position="55"/>
    </location>
    <ligand>
        <name>ATP</name>
        <dbReference type="ChEBI" id="CHEBI:30616"/>
    </ligand>
</feature>
<evidence type="ECO:0000313" key="10">
    <source>
        <dbReference type="EMBL" id="MCP2264919.1"/>
    </source>
</evidence>
<keyword evidence="11" id="KW-1185">Reference proteome</keyword>
<dbReference type="Gene3D" id="3.40.50.261">
    <property type="entry name" value="Succinyl-CoA synthetase domains"/>
    <property type="match status" value="1"/>
</dbReference>
<dbReference type="NCBIfam" id="TIGR01016">
    <property type="entry name" value="sucCoAbeta"/>
    <property type="match status" value="1"/>
</dbReference>
<gene>
    <name evidence="8" type="primary">sucC</name>
    <name evidence="10" type="ORF">APR03_002262</name>
</gene>
<dbReference type="EMBL" id="JAMTCS010000006">
    <property type="protein sequence ID" value="MCP2264919.1"/>
    <property type="molecule type" value="Genomic_DNA"/>
</dbReference>
<comment type="cofactor">
    <cofactor evidence="8">
        <name>Mg(2+)</name>
        <dbReference type="ChEBI" id="CHEBI:18420"/>
    </cofactor>
    <text evidence="8">Binds 1 Mg(2+) ion per subunit.</text>
</comment>
<dbReference type="GO" id="GO:0006099">
    <property type="term" value="P:tricarboxylic acid cycle"/>
    <property type="evidence" value="ECO:0007669"/>
    <property type="project" value="UniProtKB-UniRule"/>
</dbReference>
<feature type="binding site" evidence="8">
    <location>
        <position position="46"/>
    </location>
    <ligand>
        <name>ATP</name>
        <dbReference type="ChEBI" id="CHEBI:30616"/>
    </ligand>
</feature>
<keyword evidence="3 8" id="KW-0436">Ligase</keyword>
<keyword evidence="4 8" id="KW-0479">Metal-binding</keyword>
<proteinExistence type="inferred from homology"/>
<dbReference type="SUPFAM" id="SSF52210">
    <property type="entry name" value="Succinyl-CoA synthetase domains"/>
    <property type="match status" value="1"/>
</dbReference>
<feature type="domain" description="ATP-grasp" evidence="9">
    <location>
        <begin position="9"/>
        <end position="224"/>
    </location>
</feature>
<dbReference type="PROSITE" id="PS50975">
    <property type="entry name" value="ATP_GRASP"/>
    <property type="match status" value="1"/>
</dbReference>
<dbReference type="InterPro" id="IPR005809">
    <property type="entry name" value="Succ_CoA_ligase-like_bsu"/>
</dbReference>
<feature type="binding site" evidence="8">
    <location>
        <begin position="319"/>
        <end position="321"/>
    </location>
    <ligand>
        <name>substrate</name>
        <note>ligand shared with subunit alpha</note>
    </ligand>
</feature>
<name>A0A9X2JYB1_9MICO</name>
<dbReference type="GO" id="GO:0005524">
    <property type="term" value="F:ATP binding"/>
    <property type="evidence" value="ECO:0007669"/>
    <property type="project" value="UniProtKB-UniRule"/>
</dbReference>
<dbReference type="GO" id="GO:0000287">
    <property type="term" value="F:magnesium ion binding"/>
    <property type="evidence" value="ECO:0007669"/>
    <property type="project" value="UniProtKB-UniRule"/>
</dbReference>
<reference evidence="10" key="1">
    <citation type="submission" date="2022-06" db="EMBL/GenBank/DDBJ databases">
        <title>Genomic Encyclopedia of Archaeal and Bacterial Type Strains, Phase II (KMG-II): from individual species to whole genera.</title>
        <authorList>
            <person name="Goeker M."/>
        </authorList>
    </citation>
    <scope>NUCLEOTIDE SEQUENCE</scope>
    <source>
        <strain evidence="10">DSM 26652</strain>
    </source>
</reference>
<keyword evidence="6 8" id="KW-0067">ATP-binding</keyword>
<feature type="binding site" evidence="8">
    <location>
        <position position="206"/>
    </location>
    <ligand>
        <name>Mg(2+)</name>
        <dbReference type="ChEBI" id="CHEBI:18420"/>
    </ligand>
</feature>
<dbReference type="Gene3D" id="3.30.1490.20">
    <property type="entry name" value="ATP-grasp fold, A domain"/>
    <property type="match status" value="1"/>
</dbReference>
<sequence length="389" mass="40534">MDLFEYQARDIFEKHGVPVLGGVVATTPEEAREGAEKLGGGTVVVKAQVKTGGRGKAGGVKLAHSPAEAAEKAAEILGMDIKGHTVHRVMIAQGAKIAEEFYFSVLLDRSNRNYLAMCSVEGGMEIEQLAVERPEALARIAVDPAVGIDEAKAAEIVDAAGFADDIKGKVAAVIQQLWTVFEAEDATLVEVNPLVRTEDGEIVALDGKVTLDENAGFRHADHAELEDSAAADPLEAKAKENDLNYVKLDGEVGIIGNGAGLVMSTLDVVAYAGEKHGGVKPANFLDIGGGANAQVMANGLDVILNDEQVKSVFVNVFGGITACDEVANGIVGALDILGDEASKPLVVRLDGNNVELGRQILNERNHPLVTLADTMDGGADLAAAKAAAA</sequence>
<evidence type="ECO:0000256" key="6">
    <source>
        <dbReference type="ARBA" id="ARBA00022840"/>
    </source>
</evidence>
<evidence type="ECO:0000256" key="1">
    <source>
        <dbReference type="ARBA" id="ARBA00009182"/>
    </source>
</evidence>
<evidence type="ECO:0000256" key="4">
    <source>
        <dbReference type="ARBA" id="ARBA00022723"/>
    </source>
</evidence>
<comment type="function">
    <text evidence="8">Succinyl-CoA synthetase functions in the citric acid cycle (TCA), coupling the hydrolysis of succinyl-CoA to the synthesis of either ATP or GTP and thus represents the only step of substrate-level phosphorylation in the TCA. The beta subunit provides nucleotide specificity of the enzyme and binds the substrate succinate, while the binding sites for coenzyme A and phosphate are found in the alpha subunit.</text>
</comment>
<dbReference type="Gene3D" id="3.30.470.20">
    <property type="entry name" value="ATP-grasp fold, B domain"/>
    <property type="match status" value="1"/>
</dbReference>
<dbReference type="PIRSF" id="PIRSF001554">
    <property type="entry name" value="SucCS_beta"/>
    <property type="match status" value="1"/>
</dbReference>
<dbReference type="PANTHER" id="PTHR11815">
    <property type="entry name" value="SUCCINYL-COA SYNTHETASE BETA CHAIN"/>
    <property type="match status" value="1"/>
</dbReference>
<dbReference type="EC" id="6.2.1.5" evidence="8"/>
<feature type="binding site" evidence="8">
    <location>
        <position position="95"/>
    </location>
    <ligand>
        <name>ATP</name>
        <dbReference type="ChEBI" id="CHEBI:30616"/>
    </ligand>
</feature>
<dbReference type="GO" id="GO:0006104">
    <property type="term" value="P:succinyl-CoA metabolic process"/>
    <property type="evidence" value="ECO:0007669"/>
    <property type="project" value="TreeGrafter"/>
</dbReference>
<feature type="binding site" evidence="8">
    <location>
        <position position="192"/>
    </location>
    <ligand>
        <name>Mg(2+)</name>
        <dbReference type="ChEBI" id="CHEBI:18420"/>
    </ligand>
</feature>
<dbReference type="GO" id="GO:0005829">
    <property type="term" value="C:cytosol"/>
    <property type="evidence" value="ECO:0007669"/>
    <property type="project" value="TreeGrafter"/>
</dbReference>
<dbReference type="FunFam" id="3.30.1490.20:FF:000014">
    <property type="entry name" value="Succinate--CoA ligase [ADP-forming] subunit beta"/>
    <property type="match status" value="1"/>
</dbReference>
<dbReference type="SUPFAM" id="SSF56059">
    <property type="entry name" value="Glutathione synthetase ATP-binding domain-like"/>
    <property type="match status" value="1"/>
</dbReference>
<dbReference type="InterPro" id="IPR017866">
    <property type="entry name" value="Succ-CoA_synthase_bsu_CS"/>
</dbReference>
<evidence type="ECO:0000256" key="5">
    <source>
        <dbReference type="ARBA" id="ARBA00022741"/>
    </source>
</evidence>
<accession>A0A9X2JYB1</accession>
<comment type="catalytic activity">
    <reaction evidence="8">
        <text>succinate + ATP + CoA = succinyl-CoA + ADP + phosphate</text>
        <dbReference type="Rhea" id="RHEA:17661"/>
        <dbReference type="ChEBI" id="CHEBI:30031"/>
        <dbReference type="ChEBI" id="CHEBI:30616"/>
        <dbReference type="ChEBI" id="CHEBI:43474"/>
        <dbReference type="ChEBI" id="CHEBI:57287"/>
        <dbReference type="ChEBI" id="CHEBI:57292"/>
        <dbReference type="ChEBI" id="CHEBI:456216"/>
        <dbReference type="EC" id="6.2.1.5"/>
    </reaction>
</comment>
<dbReference type="PANTHER" id="PTHR11815:SF10">
    <property type="entry name" value="SUCCINATE--COA LIGASE [GDP-FORMING] SUBUNIT BETA, MITOCHONDRIAL"/>
    <property type="match status" value="1"/>
</dbReference>
<dbReference type="InterPro" id="IPR016102">
    <property type="entry name" value="Succinyl-CoA_synth-like"/>
</dbReference>
<dbReference type="PROSITE" id="PS01217">
    <property type="entry name" value="SUCCINYL_COA_LIG_3"/>
    <property type="match status" value="1"/>
</dbReference>